<dbReference type="EMBL" id="FOMJ01000010">
    <property type="protein sequence ID" value="SFD86085.1"/>
    <property type="molecule type" value="Genomic_DNA"/>
</dbReference>
<evidence type="ECO:0000256" key="1">
    <source>
        <dbReference type="ARBA" id="ARBA00003618"/>
    </source>
</evidence>
<dbReference type="Gene3D" id="3.40.50.300">
    <property type="entry name" value="P-loop containing nucleotide triphosphate hydrolases"/>
    <property type="match status" value="2"/>
</dbReference>
<evidence type="ECO:0000256" key="3">
    <source>
        <dbReference type="ARBA" id="ARBA00021315"/>
    </source>
</evidence>
<dbReference type="PANTHER" id="PTHR11059:SF0">
    <property type="entry name" value="DNA REPAIR PROTEIN RECN"/>
    <property type="match status" value="1"/>
</dbReference>
<proteinExistence type="inferred from homology"/>
<dbReference type="AlphaFoldDB" id="A0A1I1VTB0"/>
<dbReference type="PIRSF" id="PIRSF003128">
    <property type="entry name" value="RecN"/>
    <property type="match status" value="1"/>
</dbReference>
<dbReference type="NCBIfam" id="NF008121">
    <property type="entry name" value="PRK10869.1"/>
    <property type="match status" value="1"/>
</dbReference>
<comment type="similarity">
    <text evidence="2 9">Belongs to the RecN family.</text>
</comment>
<evidence type="ECO:0000256" key="4">
    <source>
        <dbReference type="ARBA" id="ARBA00022741"/>
    </source>
</evidence>
<feature type="coiled-coil region" evidence="10">
    <location>
        <begin position="337"/>
        <end position="371"/>
    </location>
</feature>
<dbReference type="RefSeq" id="WP_093429085.1">
    <property type="nucleotide sequence ID" value="NZ_FOMJ01000010.1"/>
</dbReference>
<keyword evidence="10" id="KW-0175">Coiled coil</keyword>
<dbReference type="OrthoDB" id="9806954at2"/>
<comment type="function">
    <text evidence="1 9">May be involved in recombinational repair of damaged DNA.</text>
</comment>
<sequence>MLRSIHIRDFAIVQALELDFEAGLTVLTGETGAGKSILLDALGLALGDRADSAHVRAGADRAEVNAEFDTTGLEAVQNWLTEQELDEDEPELRVRRTVGADGRSRAWINGRPVAISALRELGERLVDIHGQHAHQSLLRREAQRDRVDEYAGAHELRSRVAAAHRRERELASELAALQQADSDREARRELLAYQVEELEALALEEGEPDRLEAEHERLSHARQLLEACERAIAVLHEGEEITAAGLLGRTTSELGSLREVDAGLGPAADLVESAAVQINEATTELRHYRDGLELDPERLAAVEQRLDTAHELARKHRCELDELPGLLPRLREELDGLDASGDRLQRLESERAEAAAEYREAAEALTAARKAAGEALAEQVNGHLPELGLANARFEVALEPLESPGAQGAEAVQFQVTTNPGQPLRPLQRVASGGELARISLAIQVVTARNAAIPVLVFDEVDVGIGGGVAEMVGRRLRQLGEEYQVLCVTHQPQVAAQAHNHLQVAKATDTDSVETVITPLDEAERTREVARMLGGVEITDQTLSHAEEMIRRGREAAAASA</sequence>
<dbReference type="GO" id="GO:0006310">
    <property type="term" value="P:DNA recombination"/>
    <property type="evidence" value="ECO:0007669"/>
    <property type="project" value="InterPro"/>
</dbReference>
<dbReference type="NCBIfam" id="TIGR00634">
    <property type="entry name" value="recN"/>
    <property type="match status" value="1"/>
</dbReference>
<accession>A0A1I1VTB0</accession>
<evidence type="ECO:0000256" key="5">
    <source>
        <dbReference type="ARBA" id="ARBA00022763"/>
    </source>
</evidence>
<dbReference type="PANTHER" id="PTHR11059">
    <property type="entry name" value="DNA REPAIR PROTEIN RECN"/>
    <property type="match status" value="1"/>
</dbReference>
<dbReference type="FunFam" id="3.40.50.300:FF:000356">
    <property type="entry name" value="DNA repair protein RecN"/>
    <property type="match status" value="1"/>
</dbReference>
<feature type="domain" description="RecF/RecN/SMC N-terminal" evidence="11">
    <location>
        <begin position="2"/>
        <end position="510"/>
    </location>
</feature>
<evidence type="ECO:0000313" key="13">
    <source>
        <dbReference type="Proteomes" id="UP000198611"/>
    </source>
</evidence>
<dbReference type="InterPro" id="IPR027417">
    <property type="entry name" value="P-loop_NTPase"/>
</dbReference>
<keyword evidence="6" id="KW-0067">ATP-binding</keyword>
<dbReference type="GO" id="GO:0009432">
    <property type="term" value="P:SOS response"/>
    <property type="evidence" value="ECO:0007669"/>
    <property type="project" value="TreeGrafter"/>
</dbReference>
<organism evidence="12 13">
    <name type="scientific">Thiohalospira halophila DSM 15071</name>
    <dbReference type="NCBI Taxonomy" id="1123397"/>
    <lineage>
        <taxon>Bacteria</taxon>
        <taxon>Pseudomonadati</taxon>
        <taxon>Pseudomonadota</taxon>
        <taxon>Gammaproteobacteria</taxon>
        <taxon>Thiohalospirales</taxon>
        <taxon>Thiohalospiraceae</taxon>
        <taxon>Thiohalospira</taxon>
    </lineage>
</organism>
<dbReference type="FunFam" id="3.40.50.300:FF:000319">
    <property type="entry name" value="DNA repair protein RecN"/>
    <property type="match status" value="1"/>
</dbReference>
<evidence type="ECO:0000256" key="2">
    <source>
        <dbReference type="ARBA" id="ARBA00009441"/>
    </source>
</evidence>
<keyword evidence="5 9" id="KW-0227">DNA damage</keyword>
<keyword evidence="13" id="KW-1185">Reference proteome</keyword>
<evidence type="ECO:0000256" key="7">
    <source>
        <dbReference type="ARBA" id="ARBA00023204"/>
    </source>
</evidence>
<dbReference type="SUPFAM" id="SSF52540">
    <property type="entry name" value="P-loop containing nucleoside triphosphate hydrolases"/>
    <property type="match status" value="2"/>
</dbReference>
<evidence type="ECO:0000256" key="6">
    <source>
        <dbReference type="ARBA" id="ARBA00022840"/>
    </source>
</evidence>
<dbReference type="Proteomes" id="UP000198611">
    <property type="component" value="Unassembled WGS sequence"/>
</dbReference>
<name>A0A1I1VTB0_9GAMM</name>
<dbReference type="GO" id="GO:0006281">
    <property type="term" value="P:DNA repair"/>
    <property type="evidence" value="ECO:0007669"/>
    <property type="project" value="UniProtKB-KW"/>
</dbReference>
<dbReference type="InterPro" id="IPR003395">
    <property type="entry name" value="RecF/RecN/SMC_N"/>
</dbReference>
<keyword evidence="4" id="KW-0547">Nucleotide-binding</keyword>
<evidence type="ECO:0000256" key="8">
    <source>
        <dbReference type="ARBA" id="ARBA00033408"/>
    </source>
</evidence>
<dbReference type="Pfam" id="PF02463">
    <property type="entry name" value="SMC_N"/>
    <property type="match status" value="1"/>
</dbReference>
<dbReference type="STRING" id="1123397.SAMN05660831_02476"/>
<reference evidence="12 13" key="1">
    <citation type="submission" date="2016-10" db="EMBL/GenBank/DDBJ databases">
        <authorList>
            <person name="de Groot N.N."/>
        </authorList>
    </citation>
    <scope>NUCLEOTIDE SEQUENCE [LARGE SCALE GENOMIC DNA]</scope>
    <source>
        <strain evidence="12 13">HL3</strain>
    </source>
</reference>
<evidence type="ECO:0000313" key="12">
    <source>
        <dbReference type="EMBL" id="SFD86085.1"/>
    </source>
</evidence>
<gene>
    <name evidence="12" type="ORF">SAMN05660831_02476</name>
</gene>
<dbReference type="GO" id="GO:0043590">
    <property type="term" value="C:bacterial nucleoid"/>
    <property type="evidence" value="ECO:0007669"/>
    <property type="project" value="TreeGrafter"/>
</dbReference>
<evidence type="ECO:0000259" key="11">
    <source>
        <dbReference type="Pfam" id="PF02463"/>
    </source>
</evidence>
<evidence type="ECO:0000256" key="10">
    <source>
        <dbReference type="SAM" id="Coils"/>
    </source>
</evidence>
<keyword evidence="7 9" id="KW-0234">DNA repair</keyword>
<evidence type="ECO:0000256" key="9">
    <source>
        <dbReference type="PIRNR" id="PIRNR003128"/>
    </source>
</evidence>
<dbReference type="CDD" id="cd03241">
    <property type="entry name" value="ABC_RecN"/>
    <property type="match status" value="2"/>
</dbReference>
<dbReference type="GO" id="GO:0005524">
    <property type="term" value="F:ATP binding"/>
    <property type="evidence" value="ECO:0007669"/>
    <property type="project" value="UniProtKB-KW"/>
</dbReference>
<protein>
    <recommendedName>
        <fullName evidence="3 9">DNA repair protein RecN</fullName>
    </recommendedName>
    <alternativeName>
        <fullName evidence="8 9">Recombination protein N</fullName>
    </alternativeName>
</protein>
<dbReference type="InterPro" id="IPR004604">
    <property type="entry name" value="DNA_recomb/repair_RecN"/>
</dbReference>